<dbReference type="EMBL" id="AAALRN010000003">
    <property type="protein sequence ID" value="EAD1184861.1"/>
    <property type="molecule type" value="Genomic_DNA"/>
</dbReference>
<dbReference type="Proteomes" id="UP000546397">
    <property type="component" value="Unassembled WGS sequence"/>
</dbReference>
<feature type="binding site" evidence="5">
    <location>
        <position position="124"/>
    </location>
    <ligand>
        <name>N(2)-acetyl-L-ornithine</name>
        <dbReference type="ChEBI" id="CHEBI:57805"/>
    </ligand>
</feature>
<dbReference type="Proteomes" id="UP000410967">
    <property type="component" value="Unassembled WGS sequence"/>
</dbReference>
<evidence type="ECO:0000313" key="13">
    <source>
        <dbReference type="EMBL" id="EAD5786142.1"/>
    </source>
</evidence>
<dbReference type="Pfam" id="PF00202">
    <property type="entry name" value="Aminotran_3"/>
    <property type="match status" value="1"/>
</dbReference>
<dbReference type="EMBL" id="AABCVX010000003">
    <property type="protein sequence ID" value="EAG6169122.1"/>
    <property type="molecule type" value="Genomic_DNA"/>
</dbReference>
<dbReference type="EMBL" id="AACKDQ010000001">
    <property type="protein sequence ID" value="EAK9315568.1"/>
    <property type="molecule type" value="Genomic_DNA"/>
</dbReference>
<evidence type="ECO:0000313" key="83">
    <source>
        <dbReference type="Proteomes" id="UP000525850"/>
    </source>
</evidence>
<evidence type="ECO:0000313" key="85">
    <source>
        <dbReference type="Proteomes" id="UP000528151"/>
    </source>
</evidence>
<dbReference type="EMBL" id="DAAIJL010000004">
    <property type="protein sequence ID" value="HAB8556808.1"/>
    <property type="molecule type" value="Genomic_DNA"/>
</dbReference>
<dbReference type="Gene3D" id="3.90.1150.10">
    <property type="entry name" value="Aspartate Aminotransferase, domain 1"/>
    <property type="match status" value="1"/>
</dbReference>
<dbReference type="Gene3D" id="3.40.640.10">
    <property type="entry name" value="Type I PLP-dependent aspartate aminotransferase-like (Major domain)"/>
    <property type="match status" value="1"/>
</dbReference>
<dbReference type="Proteomes" id="UP000566721">
    <property type="component" value="Unassembled WGS sequence"/>
</dbReference>
<dbReference type="EC" id="2.6.1.11" evidence="5"/>
<evidence type="ECO:0000313" key="26">
    <source>
        <dbReference type="EMBL" id="EAG9387062.1"/>
    </source>
</evidence>
<keyword evidence="5" id="KW-0055">Arginine biosynthesis</keyword>
<evidence type="ECO:0000313" key="35">
    <source>
        <dbReference type="EMBL" id="ECC1556846.1"/>
    </source>
</evidence>
<evidence type="ECO:0000313" key="50">
    <source>
        <dbReference type="EMBL" id="KAA9448996.1"/>
    </source>
</evidence>
<dbReference type="GO" id="GO:0042802">
    <property type="term" value="F:identical protein binding"/>
    <property type="evidence" value="ECO:0007669"/>
    <property type="project" value="TreeGrafter"/>
</dbReference>
<comment type="cofactor">
    <cofactor evidence="5">
        <name>pyridoxal 5'-phosphate</name>
        <dbReference type="ChEBI" id="CHEBI:597326"/>
    </cofactor>
    <text evidence="5">Binds 1 pyridoxal phosphate per subunit.</text>
</comment>
<dbReference type="EMBL" id="AAAIKW010000002">
    <property type="protein sequence ID" value="EAC4551558.1"/>
    <property type="molecule type" value="Genomic_DNA"/>
</dbReference>
<evidence type="ECO:0000313" key="89">
    <source>
        <dbReference type="Proteomes" id="UP000544530"/>
    </source>
</evidence>
<evidence type="ECO:0000313" key="47">
    <source>
        <dbReference type="EMBL" id="HAC0275013.1"/>
    </source>
</evidence>
<dbReference type="PANTHER" id="PTHR11986">
    <property type="entry name" value="AMINOTRANSFERASE CLASS III"/>
    <property type="match status" value="1"/>
</dbReference>
<dbReference type="Proteomes" id="UP000840039">
    <property type="component" value="Unassembled WGS sequence"/>
</dbReference>
<evidence type="ECO:0000313" key="49">
    <source>
        <dbReference type="EMBL" id="HAJ9593846.1"/>
    </source>
</evidence>
<dbReference type="Proteomes" id="UP000336166">
    <property type="component" value="Unassembled WGS sequence"/>
</dbReference>
<evidence type="ECO:0000313" key="23">
    <source>
        <dbReference type="EMBL" id="EAG4330308.1"/>
    </source>
</evidence>
<dbReference type="EMBL" id="AABEMN010000005">
    <property type="protein sequence ID" value="EAG9519039.1"/>
    <property type="molecule type" value="Genomic_DNA"/>
</dbReference>
<dbReference type="Proteomes" id="UP000522199">
    <property type="component" value="Unassembled WGS sequence"/>
</dbReference>
<dbReference type="PROSITE" id="PS00600">
    <property type="entry name" value="AA_TRANSFER_CLASS_3"/>
    <property type="match status" value="1"/>
</dbReference>
<evidence type="ECO:0000313" key="81">
    <source>
        <dbReference type="Proteomes" id="UP000489121"/>
    </source>
</evidence>
<evidence type="ECO:0000313" key="31">
    <source>
        <dbReference type="EMBL" id="EAK8897844.1"/>
    </source>
</evidence>
<dbReference type="Proteomes" id="UP000403352">
    <property type="component" value="Unassembled WGS sequence"/>
</dbReference>
<evidence type="ECO:0000313" key="17">
    <source>
        <dbReference type="EMBL" id="EAG0867079.1"/>
    </source>
</evidence>
<dbReference type="EMBL" id="MJTJ01000006">
    <property type="protein sequence ID" value="OET52470.1"/>
    <property type="molecule type" value="Genomic_DNA"/>
</dbReference>
<evidence type="ECO:0000313" key="24">
    <source>
        <dbReference type="EMBL" id="EAG4462662.1"/>
    </source>
</evidence>
<dbReference type="AlphaFoldDB" id="A0A0B8QZE1"/>
<dbReference type="KEGG" id="lmok:CQ02_08140"/>
<evidence type="ECO:0000313" key="59">
    <source>
        <dbReference type="Proteomes" id="UP000344343"/>
    </source>
</evidence>
<evidence type="ECO:0000313" key="29">
    <source>
        <dbReference type="EMBL" id="EAH3293329.1"/>
    </source>
</evidence>
<comment type="miscellaneous">
    <text evidence="5">May also have succinyldiaminopimelate aminotransferase activity, thus carrying out the corresponding step in lysine biosynthesis.</text>
</comment>
<evidence type="ECO:0000313" key="39">
    <source>
        <dbReference type="EMBL" id="EDN7714937.1"/>
    </source>
</evidence>
<dbReference type="Proteomes" id="UP000358545">
    <property type="component" value="Unassembled WGS sequence"/>
</dbReference>
<dbReference type="EMBL" id="AAASLB010000002">
    <property type="protein sequence ID" value="EAE4941227.1"/>
    <property type="molecule type" value="Genomic_DNA"/>
</dbReference>
<dbReference type="Proteomes" id="UP000331186">
    <property type="component" value="Unassembled WGS sequence"/>
</dbReference>
<sequence length="386" mass="41488">MKHVFPTYKRFPIDLVNGTGTVVTDKNGKTYLDFTSGIAVCNLGHCPANVAEAVQQQLTNIWHTSNLYECALQDSVAELIADGKDRLVFFCNSGTEANEAALKLARKYTGKEKIITFEKSFHGRTFGSMSATAQAKIHQGFGGLVPGFTYVPYNDIEAFRAEIDEHTAAVMLEVIQGEGGVIPANAAFLLEVQLLCKKMGVLLIIDEVQTGLGRTGTLYGFEQIGLEPDIFTLAKGLGNGLPIGAMVGKANLSSAFGPGSHGSTFGGNKLALAAAKEILRTMKQAGFLEEVNAKADYFRYLLEVHLEALDNVSVIRGGGFLIGIELENTAEPVVTELRDKGLLILTAGANVLRILPPLTVSYAEIDQAIYLLKSVLENQLIGSEEG</sequence>
<dbReference type="PIRSF" id="PIRSF000521">
    <property type="entry name" value="Transaminase_4ab_Lys_Orn"/>
    <property type="match status" value="1"/>
</dbReference>
<evidence type="ECO:0000313" key="92">
    <source>
        <dbReference type="Proteomes" id="UP000566721"/>
    </source>
</evidence>
<dbReference type="EMBL" id="AAHZFN010000008">
    <property type="protein sequence ID" value="ECB9473476.1"/>
    <property type="molecule type" value="Genomic_DNA"/>
</dbReference>
<evidence type="ECO:0000313" key="10">
    <source>
        <dbReference type="EMBL" id="EAC9039182.1"/>
    </source>
</evidence>
<evidence type="ECO:0000313" key="8">
    <source>
        <dbReference type="EMBL" id="EAC6547192.1"/>
    </source>
</evidence>
<dbReference type="EMBL" id="DAAJZA010000002">
    <property type="protein sequence ID" value="HAC1753949.1"/>
    <property type="molecule type" value="Genomic_DNA"/>
</dbReference>
<dbReference type="GO" id="GO:0030170">
    <property type="term" value="F:pyridoxal phosphate binding"/>
    <property type="evidence" value="ECO:0007669"/>
    <property type="project" value="InterPro"/>
</dbReference>
<dbReference type="Proteomes" id="UP000365297">
    <property type="component" value="Unassembled WGS sequence"/>
</dbReference>
<reference evidence="44" key="9">
    <citation type="submission" date="2020-01" db="EMBL/GenBank/DDBJ databases">
        <authorList>
            <consortium name="NCBI Pathogen Detection Project"/>
        </authorList>
    </citation>
    <scope>NUCLEOTIDE SEQUENCE</scope>
    <source>
        <strain evidence="43">09CEB371LM</strain>
        <strain evidence="49">2017-325981-023-01</strain>
        <strain evidence="45">CFIAFB20100120</strain>
        <strain evidence="44">CFIAFB20130012</strain>
        <strain evidence="47">CFIAFB20170037</strain>
        <strain evidence="46">CFIAFB20170045</strain>
        <strain evidence="48">DMG1500109</strain>
    </source>
</reference>
<evidence type="ECO:0000313" key="88">
    <source>
        <dbReference type="Proteomes" id="UP000540117"/>
    </source>
</evidence>
<reference evidence="93 94" key="3">
    <citation type="journal article" date="2018" name="Genome Biol.">
        <title>SKESA: strategic k-mer extension for scrupulous assemblies.</title>
        <authorList>
            <person name="Souvorov A."/>
            <person name="Agarwala R."/>
            <person name="Lipman D.J."/>
        </authorList>
    </citation>
    <scope>NUCLEOTIDE SEQUENCE [LARGE SCALE GENOMIC DNA]</scope>
    <source>
        <strain evidence="43">09CEB371LM</strain>
        <strain evidence="49">2017-325981-023-01</strain>
        <strain evidence="45 96">CFIAFB20100120</strain>
        <strain evidence="44 93">CFIAFB20130012</strain>
        <strain evidence="47">CFIAFB20170037</strain>
        <strain evidence="46 94">CFIAFB20170045</strain>
        <strain evidence="48 95">DMG1500109</strain>
    </source>
</reference>
<dbReference type="Proteomes" id="UP000528151">
    <property type="component" value="Unassembled WGS sequence"/>
</dbReference>
<reference evidence="56 58" key="6">
    <citation type="submission" date="2018-06" db="EMBL/GenBank/DDBJ databases">
        <authorList>
            <consortium name="PulseNet: The National Subtyping Network for Foodborne Disease Surveillance"/>
            <person name="Tarr C.L."/>
            <person name="Trees E."/>
            <person name="Katz L.S."/>
            <person name="Carleton-Romer H.A."/>
            <person name="Stroika S."/>
            <person name="Kucerova Z."/>
            <person name="Roache K.F."/>
            <person name="Sabol A.L."/>
            <person name="Besser J."/>
            <person name="Gerner-Smidt P."/>
        </authorList>
    </citation>
    <scope>NUCLEOTIDE SEQUENCE [LARGE SCALE GENOMIC DNA]</scope>
    <source>
        <strain evidence="6 58">2015L-6227</strain>
        <strain evidence="15 56">PNUSAL000134</strain>
        <strain evidence="10 61">PNUSAL000910</strain>
        <strain evidence="17 62">PNUSAL002180</strain>
        <strain evidence="18 78">PNUSAL002298</strain>
        <strain evidence="31 60">PNUSAL004402</strain>
        <strain evidence="38 81">PNUSAL005692</strain>
    </source>
</reference>
<dbReference type="HAMAP" id="MF_01107">
    <property type="entry name" value="ArgD_aminotrans_3"/>
    <property type="match status" value="1"/>
</dbReference>
<dbReference type="GO" id="GO:0006526">
    <property type="term" value="P:L-arginine biosynthetic process"/>
    <property type="evidence" value="ECO:0007669"/>
    <property type="project" value="UniProtKB-UniRule"/>
</dbReference>
<evidence type="ECO:0000313" key="94">
    <source>
        <dbReference type="Proteomes" id="UP000841146"/>
    </source>
</evidence>
<evidence type="ECO:0000313" key="76">
    <source>
        <dbReference type="Proteomes" id="UP000467347"/>
    </source>
</evidence>
<dbReference type="Proteomes" id="UP000843503">
    <property type="component" value="Unassembled WGS sequence"/>
</dbReference>
<evidence type="ECO:0000313" key="7">
    <source>
        <dbReference type="EMBL" id="EAC5549805.1"/>
    </source>
</evidence>
<evidence type="ECO:0000313" key="48">
    <source>
        <dbReference type="EMBL" id="HAC1753949.1"/>
    </source>
</evidence>
<evidence type="ECO:0000313" key="18">
    <source>
        <dbReference type="EMBL" id="EAG1893325.1"/>
    </source>
</evidence>
<reference evidence="57 64" key="5">
    <citation type="submission" date="2018-06" db="EMBL/GenBank/DDBJ databases">
        <authorList>
            <consortium name="GenomeTrakr: Next Generation Sequencing Network for Food Pathogen Tracability"/>
        </authorList>
    </citation>
    <scope>NUCLEOTIDE SEQUENCE [LARGE SCALE GENOMIC DNA]</scope>
    <source>
        <strain evidence="22 91">10B02965A-1</strain>
        <strain evidence="9 65">CFSAN008042</strain>
        <strain evidence="24 85">CFSAN063727</strain>
        <strain evidence="39 74">CFSAN102901</strain>
        <strain evidence="14 67">FDA00006494</strain>
        <strain evidence="7 64">FDA00007096</strain>
        <strain evidence="11 70">FDA00008584</strain>
        <strain evidence="20">FDA00011243</strain>
        <strain evidence="8 55">FDA00013332</strain>
        <strain evidence="13 59">FDA00013853</strain>
        <strain evidence="33 72">FDA00014336</strain>
        <strain evidence="35 68">FDA00014370</strain>
        <strain evidence="34 69">FDA00014392</strain>
        <strain evidence="42">FDA00015054</strain>
        <strain evidence="23 88">FDA1005580-S054-001</strain>
        <strain evidence="79">FDA1090798-S029-001</strain>
        <strain evidence="80">FDA956581-098-004</strain>
        <strain evidence="21 83">FDA960927-006-004</strain>
        <strain evidence="25 92">FLAG-38921</strain>
        <strain evidence="36 73">FLAG-51482A</strain>
        <strain evidence="19 57">FLAG-54356</strain>
        <strain evidence="12 66">FSIS31901579</strain>
        <strain evidence="30 84">LS1344</strain>
        <strain evidence="40 76">OSF101448</strain>
    </source>
</reference>
<reference evidence="86 87" key="7">
    <citation type="submission" date="2019-04" db="EMBL/GenBank/DDBJ databases">
        <authorList>
            <person name="Ashton P.M."/>
            <person name="Dallman T."/>
            <person name="Nair S."/>
            <person name="De Pinna E."/>
            <person name="Peters T."/>
            <person name="Grant K."/>
        </authorList>
    </citation>
    <scope>NUCLEOTIDE SEQUENCE [LARGE SCALE GENOMIC DNA]</scope>
    <source>
        <strain evidence="28 87">282333</strain>
        <strain evidence="29 86">282352</strain>
        <strain evidence="27 90">289003</strain>
        <strain evidence="41 77">788324</strain>
        <strain evidence="16">RL15000286</strain>
    </source>
</reference>
<dbReference type="Proteomes" id="UP000533021">
    <property type="component" value="Unassembled WGS sequence"/>
</dbReference>
<evidence type="ECO:0000313" key="72">
    <source>
        <dbReference type="Proteomes" id="UP000423131"/>
    </source>
</evidence>
<dbReference type="EMBL" id="AABFVG010000001">
    <property type="protein sequence ID" value="EAH2280619.1"/>
    <property type="molecule type" value="Genomic_DNA"/>
</dbReference>
<dbReference type="Proteomes" id="UP000481141">
    <property type="component" value="Unassembled WGS sequence"/>
</dbReference>
<dbReference type="Proteomes" id="UP000376505">
    <property type="component" value="Unassembled WGS sequence"/>
</dbReference>
<evidence type="ECO:0000313" key="87">
    <source>
        <dbReference type="Proteomes" id="UP000533021"/>
    </source>
</evidence>
<keyword evidence="3 5" id="KW-0808">Transferase</keyword>
<dbReference type="EMBL" id="AAAIXK010000002">
    <property type="protein sequence ID" value="EAC5549805.1"/>
    <property type="molecule type" value="Genomic_DNA"/>
</dbReference>
<dbReference type="EMBL" id="DAAJFY010000003">
    <property type="protein sequence ID" value="HAC0275013.1"/>
    <property type="molecule type" value="Genomic_DNA"/>
</dbReference>
<dbReference type="FunFam" id="3.40.640.10:FF:000004">
    <property type="entry name" value="Acetylornithine aminotransferase"/>
    <property type="match status" value="1"/>
</dbReference>
<dbReference type="Proteomes" id="UP000467536">
    <property type="component" value="Unassembled WGS sequence"/>
</dbReference>
<evidence type="ECO:0000313" key="43">
    <source>
        <dbReference type="EMBL" id="HAA8053623.1"/>
    </source>
</evidence>
<evidence type="ECO:0000313" key="6">
    <source>
        <dbReference type="EMBL" id="EAC4551558.1"/>
    </source>
</evidence>
<dbReference type="EMBL" id="AAAJKI010000003">
    <property type="protein sequence ID" value="EAC6547192.1"/>
    <property type="molecule type" value="Genomic_DNA"/>
</dbReference>
<dbReference type="EMBL" id="AANPAU010000003">
    <property type="protein sequence ID" value="EDP8513743.1"/>
    <property type="molecule type" value="Genomic_DNA"/>
</dbReference>
<feature type="binding site" evidence="5">
    <location>
        <position position="121"/>
    </location>
    <ligand>
        <name>pyridoxal 5'-phosphate</name>
        <dbReference type="ChEBI" id="CHEBI:597326"/>
    </ligand>
</feature>
<dbReference type="EMBL" id="DAAEEB010000007">
    <property type="protein sequence ID" value="HAA8053623.1"/>
    <property type="molecule type" value="Genomic_DNA"/>
</dbReference>
<dbReference type="Proteomes" id="UP000840197">
    <property type="component" value="Unassembled WGS sequence"/>
</dbReference>
<evidence type="ECO:0000313" key="25">
    <source>
        <dbReference type="EMBL" id="EAG6169122.1"/>
    </source>
</evidence>
<dbReference type="EMBL" id="AALEDS010000008">
    <property type="protein sequence ID" value="ECY6544616.1"/>
    <property type="molecule type" value="Genomic_DNA"/>
</dbReference>
<evidence type="ECO:0000313" key="57">
    <source>
        <dbReference type="Proteomes" id="UP000337746"/>
    </source>
</evidence>
<evidence type="ECO:0000313" key="14">
    <source>
        <dbReference type="EMBL" id="EAE1338505.1"/>
    </source>
</evidence>
<dbReference type="Proteomes" id="UP000540117">
    <property type="component" value="Unassembled WGS sequence"/>
</dbReference>
<evidence type="ECO:0000313" key="9">
    <source>
        <dbReference type="EMBL" id="EAC7480528.1"/>
    </source>
</evidence>
<evidence type="ECO:0000313" key="21">
    <source>
        <dbReference type="EMBL" id="EAG2516145.1"/>
    </source>
</evidence>
<dbReference type="EMBL" id="AABBYJ010000002">
    <property type="protein sequence ID" value="EAG4330308.1"/>
    <property type="molecule type" value="Genomic_DNA"/>
</dbReference>
<evidence type="ECO:0000313" key="30">
    <source>
        <dbReference type="EMBL" id="EAH4242067.1"/>
    </source>
</evidence>
<evidence type="ECO:0000313" key="38">
    <source>
        <dbReference type="EMBL" id="ECY9781685.1"/>
    </source>
</evidence>
<evidence type="ECO:0000313" key="54">
    <source>
        <dbReference type="Proteomes" id="UP000272537"/>
    </source>
</evidence>
<dbReference type="Proteomes" id="UP000368512">
    <property type="component" value="Unassembled WGS sequence"/>
</dbReference>
<evidence type="ECO:0000313" key="97">
    <source>
        <dbReference type="Proteomes" id="UP000852906"/>
    </source>
</evidence>
<reference evidence="53 54" key="2">
    <citation type="journal article" date="2018" name="BMC Genomics">
        <title>Genes significantly associated with lineage II food isolates of Listeria monocytogenes.</title>
        <authorList>
            <person name="Pirone-Davies C."/>
            <person name="Chen Y."/>
            <person name="Pightling A."/>
            <person name="Ryan G."/>
            <person name="Wang Y."/>
            <person name="Yao K."/>
            <person name="Hoffmann M."/>
            <person name="Allard M.W."/>
        </authorList>
    </citation>
    <scope>NUCLEOTIDE SEQUENCE [LARGE SCALE GENOMIC DNA]</scope>
    <source>
        <strain evidence="53 54">PNUSAL000550</strain>
    </source>
</reference>
<evidence type="ECO:0000313" key="46">
    <source>
        <dbReference type="EMBL" id="HAC0012733.1"/>
    </source>
</evidence>
<dbReference type="CDD" id="cd00610">
    <property type="entry name" value="OAT_like"/>
    <property type="match status" value="1"/>
</dbReference>
<evidence type="ECO:0000313" key="63">
    <source>
        <dbReference type="Proteomes" id="UP000364988"/>
    </source>
</evidence>
<dbReference type="EMBL" id="DAAJCS010000004">
    <property type="protein sequence ID" value="HAC0012733.1"/>
    <property type="molecule type" value="Genomic_DNA"/>
</dbReference>
<evidence type="ECO:0000313" key="19">
    <source>
        <dbReference type="EMBL" id="EAG2087348.1"/>
    </source>
</evidence>
<dbReference type="SUPFAM" id="SSF53383">
    <property type="entry name" value="PLP-dependent transferases"/>
    <property type="match status" value="1"/>
</dbReference>
<reference evidence="37 63" key="8">
    <citation type="submission" date="2019-09" db="EMBL/GenBank/DDBJ databases">
        <authorList>
            <consortium name="GenomeTrakr network: Whole genome sequencing for foodborne pathogen traceback"/>
        </authorList>
    </citation>
    <scope>NUCLEOTIDE SEQUENCE [LARGE SCALE GENOMIC DNA]</scope>
    <source>
        <strain evidence="26 82">CFSAN072474</strain>
        <strain evidence="37 63">FLAG-55987</strain>
        <strain evidence="32 71">PHLUSALM00088</strain>
    </source>
</reference>
<dbReference type="GO" id="GO:0005737">
    <property type="term" value="C:cytoplasm"/>
    <property type="evidence" value="ECO:0007669"/>
    <property type="project" value="UniProtKB-SubCell"/>
</dbReference>
<dbReference type="UniPathway" id="UPA00068">
    <property type="reaction ID" value="UER00109"/>
</dbReference>
<comment type="catalytic activity">
    <reaction evidence="5">
        <text>N(2)-acetyl-L-ornithine + 2-oxoglutarate = N-acetyl-L-glutamate 5-semialdehyde + L-glutamate</text>
        <dbReference type="Rhea" id="RHEA:18049"/>
        <dbReference type="ChEBI" id="CHEBI:16810"/>
        <dbReference type="ChEBI" id="CHEBI:29123"/>
        <dbReference type="ChEBI" id="CHEBI:29985"/>
        <dbReference type="ChEBI" id="CHEBI:57805"/>
        <dbReference type="EC" id="2.6.1.11"/>
    </reaction>
</comment>
<dbReference type="InterPro" id="IPR005814">
    <property type="entry name" value="Aminotrans_3"/>
</dbReference>
<keyword evidence="5" id="KW-0963">Cytoplasm</keyword>
<evidence type="ECO:0000313" key="27">
    <source>
        <dbReference type="EMBL" id="EAG9519039.1"/>
    </source>
</evidence>
<dbReference type="EMBL" id="QXLS01000003">
    <property type="protein sequence ID" value="RKA08491.1"/>
    <property type="molecule type" value="Genomic_DNA"/>
</dbReference>
<keyword evidence="4 5" id="KW-0663">Pyridoxal phosphate</keyword>
<dbReference type="Proteomes" id="UP000379076">
    <property type="component" value="Unassembled WGS sequence"/>
</dbReference>
<evidence type="ECO:0000313" key="80">
    <source>
        <dbReference type="Proteomes" id="UP000481141"/>
    </source>
</evidence>
<comment type="subcellular location">
    <subcellularLocation>
        <location evidence="5">Cytoplasm</location>
    </subcellularLocation>
</comment>
<evidence type="ECO:0000313" key="86">
    <source>
        <dbReference type="Proteomes" id="UP000530452"/>
    </source>
</evidence>
<evidence type="ECO:0000313" key="60">
    <source>
        <dbReference type="Proteomes" id="UP000350032"/>
    </source>
</evidence>
<evidence type="ECO:0000313" key="90">
    <source>
        <dbReference type="Proteomes" id="UP000546397"/>
    </source>
</evidence>
<gene>
    <name evidence="5 43" type="primary">argD</name>
    <name evidence="53" type="synonym">argd</name>
    <name evidence="17" type="ORF">A8L61_07255</name>
    <name evidence="6" type="ORF">ABZ57_03605</name>
    <name evidence="52" type="ORF">AJL21_04070</name>
    <name evidence="14" type="ORF">ART25_06275</name>
    <name evidence="7" type="ORF">ARY78_05075</name>
    <name evidence="21" type="ORF">B1N52_13310</name>
    <name evidence="20" type="ORF">B1S26_09010</name>
    <name evidence="22" type="ORF">B5K54_08915</name>
    <name evidence="18" type="ORF">BB997_06910</name>
    <name evidence="36" type="ORF">BCZ19_04460</name>
    <name evidence="19" type="ORF">BCZ21_08760</name>
    <name evidence="24" type="ORF">CA369_10220</name>
    <name evidence="23" type="ORF">CAV64_03520</name>
    <name evidence="26" type="ORF">CW845_06150</name>
    <name evidence="28" type="ORF">D4920_00905</name>
    <name evidence="27" type="ORF">D4B11_04605</name>
    <name evidence="29" type="ORF">D5N24_02875</name>
    <name evidence="31" type="ORF">D7104_09000</name>
    <name evidence="50" type="ORF">DCK61_08995</name>
    <name evidence="25" type="ORF">DCT16_06975</name>
    <name evidence="9" type="ORF">DQ70_07515</name>
    <name evidence="8" type="ORF">DU018_02310</name>
    <name evidence="53" type="ORF">DYZ80_01684</name>
    <name evidence="16" type="ORF">E1W56_04135</name>
    <name evidence="30" type="ORF">E5F58_08750</name>
    <name evidence="13" type="ORF">EX365_06215</name>
    <name evidence="12" type="ORF">EXZ73_00920</name>
    <name evidence="37" type="ORF">F6436_09755</name>
    <name evidence="38" type="ORF">F6515_01625</name>
    <name evidence="32" type="ORF">FA835_00460</name>
    <name evidence="34" type="ORF">FLQ97_07865</name>
    <name evidence="33" type="ORF">FLR03_07240</name>
    <name evidence="35" type="ORF">FNX40_08555</name>
    <name evidence="41" type="ORF">FV747_08930</name>
    <name evidence="42" type="ORF">G3O21_001145</name>
    <name evidence="43" type="ORF">GHH22_10690</name>
    <name evidence="48" type="ORF">GI949_03105</name>
    <name evidence="40" type="ORF">GJW51_05870</name>
    <name evidence="39" type="ORF">GQG13_07375</name>
    <name evidence="44" type="ORF">GYR60_10595</name>
    <name evidence="45" type="ORF">GYS09_05800</name>
    <name evidence="46" type="ORF">GYX23_06910</name>
    <name evidence="47" type="ORF">GYY14_06425</name>
    <name evidence="49" type="ORF">HQN34_002070</name>
    <name evidence="51" type="ORF">HZJ64_11150</name>
    <name evidence="10" type="ORF">KV70_03110</name>
    <name evidence="11" type="ORF">QD52_07235</name>
    <name evidence="15" type="ORF">Y261_08155</name>
</gene>
<dbReference type="EMBL" id="AANEHK010000007">
    <property type="protein sequence ID" value="EDO0986118.1"/>
    <property type="molecule type" value="Genomic_DNA"/>
</dbReference>
<protein>
    <recommendedName>
        <fullName evidence="5">Acetylornithine aminotransferase</fullName>
        <shortName evidence="5">ACOAT</shortName>
        <ecNumber evidence="5">2.6.1.11</ecNumber>
    </recommendedName>
</protein>
<dbReference type="GO" id="GO:0003992">
    <property type="term" value="F:N2-acetyl-L-ornithine:2-oxoglutarate 5-aminotransferase activity"/>
    <property type="evidence" value="ECO:0007669"/>
    <property type="project" value="UniProtKB-UniRule"/>
</dbReference>
<comment type="similarity">
    <text evidence="5">Belongs to the class-III pyridoxal-phosphate-dependent aminotransferase family. ArgD subfamily.</text>
</comment>
<evidence type="ECO:0000313" key="95">
    <source>
        <dbReference type="Proteomes" id="UP000843775"/>
    </source>
</evidence>
<dbReference type="InterPro" id="IPR015424">
    <property type="entry name" value="PyrdxlP-dep_Trfase"/>
</dbReference>
<evidence type="ECO:0000313" key="40">
    <source>
        <dbReference type="EMBL" id="EDN9836184.1"/>
    </source>
</evidence>
<evidence type="ECO:0000313" key="15">
    <source>
        <dbReference type="EMBL" id="EAE2354315.1"/>
    </source>
</evidence>
<dbReference type="EMBL" id="AAAQQZ010000003">
    <property type="protein sequence ID" value="EAE1338505.1"/>
    <property type="molecule type" value="Genomic_DNA"/>
</dbReference>
<dbReference type="Proteomes" id="UP000841146">
    <property type="component" value="Unassembled WGS sequence"/>
</dbReference>
<reference evidence="52 97" key="1">
    <citation type="submission" date="2016-09" db="EMBL/GenBank/DDBJ databases">
        <title>100K Listeria isolates.</title>
        <authorList>
            <person name="Chen P."/>
            <person name="Weimer B.C."/>
            <person name="Kong N."/>
            <person name="Huang B."/>
        </authorList>
    </citation>
    <scope>NUCLEOTIDE SEQUENCE [LARGE SCALE GENOMIC DNA]</scope>
    <source>
        <strain evidence="52 97">BCW_2383</strain>
    </source>
</reference>
<dbReference type="EMBL" id="AAAKQF010000002">
    <property type="protein sequence ID" value="EAC9039182.1"/>
    <property type="molecule type" value="Genomic_DNA"/>
</dbReference>
<dbReference type="Proteomes" id="UP000544530">
    <property type="component" value="Unassembled WGS sequence"/>
</dbReference>
<evidence type="ECO:0000313" key="53">
    <source>
        <dbReference type="EMBL" id="RKA08491.1"/>
    </source>
</evidence>
<dbReference type="EMBL" id="AALGDA010000003">
    <property type="protein sequence ID" value="ECY9781685.1"/>
    <property type="molecule type" value="Genomic_DNA"/>
</dbReference>
<evidence type="ECO:0000313" key="32">
    <source>
        <dbReference type="EMBL" id="EAK9315568.1"/>
    </source>
</evidence>
<evidence type="ECO:0000256" key="3">
    <source>
        <dbReference type="ARBA" id="ARBA00022679"/>
    </source>
</evidence>
<reference evidence="51 89" key="10">
    <citation type="submission" date="2020-06" db="EMBL/GenBank/DDBJ databases">
        <title>Two Listeria outbreaks in Switzerland in 2018 and 2020.</title>
        <authorList>
            <person name="Stevens M.J.A."/>
            <person name="Bloemberg G."/>
            <person name="Nusch-Inderbinnen M."/>
            <person name="Stephan R."/>
        </authorList>
    </citation>
    <scope>NUCLEOTIDE SEQUENCE [LARGE SCALE GENOMIC DNA]</scope>
    <source>
        <strain evidence="51 89">N18-0707</strain>
    </source>
</reference>
<dbReference type="EMBL" id="AABATR010000003">
    <property type="protein sequence ID" value="EAG1893325.1"/>
    <property type="molecule type" value="Genomic_DNA"/>
</dbReference>
<dbReference type="PANTHER" id="PTHR11986:SF79">
    <property type="entry name" value="ACETYLORNITHINE AMINOTRANSFERASE, MITOCHONDRIAL"/>
    <property type="match status" value="1"/>
</dbReference>
<dbReference type="EMBL" id="AABAGT010000009">
    <property type="protein sequence ID" value="EAG0867079.1"/>
    <property type="molecule type" value="Genomic_DNA"/>
</dbReference>
<feature type="binding site" evidence="5">
    <location>
        <begin position="94"/>
        <end position="95"/>
    </location>
    <ligand>
        <name>pyridoxal 5'-phosphate</name>
        <dbReference type="ChEBI" id="CHEBI:597326"/>
    </ligand>
</feature>
<dbReference type="Proteomes" id="UP000393182">
    <property type="component" value="Unassembled WGS sequence"/>
</dbReference>
<dbReference type="EMBL" id="AAAJWF010000004">
    <property type="protein sequence ID" value="EAC7480528.1"/>
    <property type="molecule type" value="Genomic_DNA"/>
</dbReference>
<evidence type="ECO:0000313" key="96">
    <source>
        <dbReference type="Proteomes" id="UP000844415"/>
    </source>
</evidence>
<dbReference type="Proteomes" id="UP000842809">
    <property type="component" value="Unassembled WGS sequence"/>
</dbReference>
<evidence type="ECO:0000313" key="78">
    <source>
        <dbReference type="Proteomes" id="UP000478682"/>
    </source>
</evidence>
<dbReference type="EMBL" id="DABJAN010000004">
    <property type="protein sequence ID" value="HAJ9593846.1"/>
    <property type="molecule type" value="Genomic_DNA"/>
</dbReference>
<dbReference type="InterPro" id="IPR004636">
    <property type="entry name" value="AcOrn/SuccOrn_fam"/>
</dbReference>
<dbReference type="EMBL" id="AANDSR010000003">
    <property type="protein sequence ID" value="EDN9836184.1"/>
    <property type="molecule type" value="Genomic_DNA"/>
</dbReference>
<dbReference type="EMBL" id="AANCRK010000003">
    <property type="protein sequence ID" value="EDN7714937.1"/>
    <property type="molecule type" value="Genomic_DNA"/>
</dbReference>
<dbReference type="EMBL" id="AABAYG010000004">
    <property type="protein sequence ID" value="EAG2245536.1"/>
    <property type="molecule type" value="Genomic_DNA"/>
</dbReference>
<name>A0A0B8QZE1_LISMN</name>
<feature type="modified residue" description="N6-(pyridoxal phosphate)lysine" evidence="5">
    <location>
        <position position="235"/>
    </location>
</feature>
<dbReference type="NCBIfam" id="NF002797">
    <property type="entry name" value="PRK02936.1"/>
    <property type="match status" value="1"/>
</dbReference>
<evidence type="ECO:0000313" key="34">
    <source>
        <dbReference type="EMBL" id="ECB9513648.1"/>
    </source>
</evidence>
<evidence type="ECO:0000313" key="75">
    <source>
        <dbReference type="Proteomes" id="UP000460224"/>
    </source>
</evidence>
<dbReference type="Proteomes" id="UP000489121">
    <property type="component" value="Unassembled WGS sequence"/>
</dbReference>
<dbReference type="Proteomes" id="UP000455569">
    <property type="component" value="Unassembled WGS sequence"/>
</dbReference>
<dbReference type="EMBL" id="AAHZFY010000015">
    <property type="protein sequence ID" value="ECB9513648.1"/>
    <property type="molecule type" value="Genomic_DNA"/>
</dbReference>
<evidence type="ECO:0000256" key="4">
    <source>
        <dbReference type="ARBA" id="ARBA00022898"/>
    </source>
</evidence>
<dbReference type="Proteomes" id="UP000389283">
    <property type="component" value="Unassembled WGS sequence"/>
</dbReference>
<comment type="subunit">
    <text evidence="5">Homodimer.</text>
</comment>
<dbReference type="Proteomes" id="UP000344343">
    <property type="component" value="Unassembled WGS sequence"/>
</dbReference>
<evidence type="ECO:0000313" key="36">
    <source>
        <dbReference type="EMBL" id="ECX6923911.1"/>
    </source>
</evidence>
<dbReference type="Proteomes" id="UP000427828">
    <property type="component" value="Unassembled WGS sequence"/>
</dbReference>
<evidence type="ECO:0000313" key="79">
    <source>
        <dbReference type="Proteomes" id="UP000478704"/>
    </source>
</evidence>
<dbReference type="EMBL" id="AABBZO010000011">
    <property type="protein sequence ID" value="EAG4462662.1"/>
    <property type="molecule type" value="Genomic_DNA"/>
</dbReference>
<dbReference type="NCBIfam" id="NF002325">
    <property type="entry name" value="PRK01278.1"/>
    <property type="match status" value="1"/>
</dbReference>
<feature type="binding site" evidence="5">
    <location>
        <position position="263"/>
    </location>
    <ligand>
        <name>N(2)-acetyl-L-ornithine</name>
        <dbReference type="ChEBI" id="CHEBI:57805"/>
    </ligand>
</feature>
<dbReference type="Proteomes" id="UP000350032">
    <property type="component" value="Unassembled WGS sequence"/>
</dbReference>
<dbReference type="SMR" id="A0A0B8QZE1"/>
<organism evidence="6 58">
    <name type="scientific">Listeria monocytogenes</name>
    <dbReference type="NCBI Taxonomy" id="1639"/>
    <lineage>
        <taxon>Bacteria</taxon>
        <taxon>Bacillati</taxon>
        <taxon>Bacillota</taxon>
        <taxon>Bacilli</taxon>
        <taxon>Bacillales</taxon>
        <taxon>Listeriaceae</taxon>
        <taxon>Listeria</taxon>
    </lineage>
</organism>
<dbReference type="EMBL" id="AABEKY010000003">
    <property type="protein sequence ID" value="EAG9387062.1"/>
    <property type="molecule type" value="Genomic_DNA"/>
</dbReference>
<dbReference type="EMBL" id="AABBAW010000008">
    <property type="protein sequence ID" value="EAG2516145.1"/>
    <property type="molecule type" value="Genomic_DNA"/>
</dbReference>
<evidence type="ECO:0000313" key="22">
    <source>
        <dbReference type="EMBL" id="EAG2997412.1"/>
    </source>
</evidence>
<dbReference type="Proteomes" id="UP000852906">
    <property type="component" value="Unassembled WGS sequence"/>
</dbReference>
<dbReference type="Proteomes" id="UP000530452">
    <property type="component" value="Unassembled WGS sequence"/>
</dbReference>
<evidence type="ECO:0000313" key="65">
    <source>
        <dbReference type="Proteomes" id="UP000368512"/>
    </source>
</evidence>
<keyword evidence="1 5" id="KW-0032">Aminotransferase</keyword>
<dbReference type="EMBL" id="AALAQH010000002">
    <property type="protein sequence ID" value="ECX6923911.1"/>
    <property type="molecule type" value="Genomic_DNA"/>
</dbReference>
<evidence type="ECO:0000313" key="68">
    <source>
        <dbReference type="Proteomes" id="UP000389283"/>
    </source>
</evidence>
<comment type="pathway">
    <text evidence="5">Amino-acid biosynthesis; L-arginine biosynthesis; N(2)-acetyl-L-ornithine from L-glutamate: step 4/4.</text>
</comment>
<evidence type="ECO:0000313" key="28">
    <source>
        <dbReference type="EMBL" id="EAH2280619.1"/>
    </source>
</evidence>
<dbReference type="EMBL" id="JACAVN010000007">
    <property type="protein sequence ID" value="NYA02394.1"/>
    <property type="molecule type" value="Genomic_DNA"/>
</dbReference>
<dbReference type="Proteomes" id="UP000337746">
    <property type="component" value="Unassembled WGS sequence"/>
</dbReference>
<dbReference type="Proteomes" id="UP000339309">
    <property type="component" value="Unassembled WGS sequence"/>
</dbReference>
<evidence type="ECO:0000313" key="84">
    <source>
        <dbReference type="Proteomes" id="UP000527632"/>
    </source>
</evidence>
<evidence type="ECO:0000313" key="45">
    <source>
        <dbReference type="EMBL" id="HAB8556808.1"/>
    </source>
</evidence>
<dbReference type="Proteomes" id="UP000843775">
    <property type="component" value="Unassembled WGS sequence"/>
</dbReference>
<dbReference type="EMBL" id="AAANYN010000001">
    <property type="protein sequence ID" value="EAD5772839.1"/>
    <property type="molecule type" value="Genomic_DNA"/>
</dbReference>
<evidence type="ECO:0000256" key="5">
    <source>
        <dbReference type="HAMAP-Rule" id="MF_01107"/>
    </source>
</evidence>
<dbReference type="Proteomes" id="UP000364988">
    <property type="component" value="Unassembled WGS sequence"/>
</dbReference>
<evidence type="ECO:0000313" key="69">
    <source>
        <dbReference type="Proteomes" id="UP000398321"/>
    </source>
</evidence>
<dbReference type="NCBIfam" id="TIGR00707">
    <property type="entry name" value="argD"/>
    <property type="match status" value="1"/>
</dbReference>
<evidence type="ECO:0000313" key="58">
    <source>
        <dbReference type="Proteomes" id="UP000339309"/>
    </source>
</evidence>
<evidence type="ECO:0000313" key="71">
    <source>
        <dbReference type="Proteomes" id="UP000410967"/>
    </source>
</evidence>
<evidence type="ECO:0000256" key="1">
    <source>
        <dbReference type="ARBA" id="ARBA00022576"/>
    </source>
</evidence>
<dbReference type="Proteomes" id="UP000272537">
    <property type="component" value="Unassembled WGS sequence"/>
</dbReference>
<dbReference type="RefSeq" id="WP_003725999.1">
    <property type="nucleotide sequence ID" value="NC_021824.1"/>
</dbReference>
<evidence type="ECO:0000313" key="42">
    <source>
        <dbReference type="EMBL" id="EDP8513743.1"/>
    </source>
</evidence>
<dbReference type="EMBL" id="AAANYR010000003">
    <property type="protein sequence ID" value="EAD5786142.1"/>
    <property type="molecule type" value="Genomic_DNA"/>
</dbReference>
<accession>A0A0B8QZE1</accession>
<evidence type="ECO:0000313" key="16">
    <source>
        <dbReference type="EMBL" id="EAE4941227.1"/>
    </source>
</evidence>
<feature type="binding site" evidence="5">
    <location>
        <begin position="206"/>
        <end position="209"/>
    </location>
    <ligand>
        <name>pyridoxal 5'-phosphate</name>
        <dbReference type="ChEBI" id="CHEBI:597326"/>
    </ligand>
</feature>
<evidence type="ECO:0000256" key="2">
    <source>
        <dbReference type="ARBA" id="ARBA00022605"/>
    </source>
</evidence>
<evidence type="ECO:0000313" key="51">
    <source>
        <dbReference type="EMBL" id="NYA02394.1"/>
    </source>
</evidence>
<dbReference type="InterPro" id="IPR049704">
    <property type="entry name" value="Aminotrans_3_PPA_site"/>
</dbReference>
<dbReference type="Proteomes" id="UP000398321">
    <property type="component" value="Unassembled WGS sequence"/>
</dbReference>
<dbReference type="Proteomes" id="UP000844415">
    <property type="component" value="Unassembled WGS sequence"/>
</dbReference>
<dbReference type="EMBL" id="AABGHY010000002">
    <property type="protein sequence ID" value="EAH3293329.1"/>
    <property type="molecule type" value="Genomic_DNA"/>
</dbReference>
<keyword evidence="2 5" id="KW-0028">Amino-acid biosynthesis</keyword>
<dbReference type="EMBL" id="AACJYH010000006">
    <property type="protein sequence ID" value="EAK8897844.1"/>
    <property type="molecule type" value="Genomic_DNA"/>
</dbReference>
<evidence type="ECO:0000313" key="62">
    <source>
        <dbReference type="Proteomes" id="UP000358545"/>
    </source>
</evidence>
<dbReference type="InterPro" id="IPR050103">
    <property type="entry name" value="Class-III_PLP-dep_AT"/>
</dbReference>
<evidence type="ECO:0000313" key="20">
    <source>
        <dbReference type="EMBL" id="EAG2245536.1"/>
    </source>
</evidence>
<evidence type="ECO:0000313" key="41">
    <source>
        <dbReference type="EMBL" id="EDO0986118.1"/>
    </source>
</evidence>
<dbReference type="Proteomes" id="UP000460224">
    <property type="component" value="Unassembled WGS sequence"/>
</dbReference>
<dbReference type="Proteomes" id="UP000354255">
    <property type="component" value="Unassembled WGS sequence"/>
</dbReference>
<evidence type="ECO:0000313" key="73">
    <source>
        <dbReference type="Proteomes" id="UP000427828"/>
    </source>
</evidence>
<dbReference type="Proteomes" id="UP000467347">
    <property type="component" value="Unassembled WGS sequence"/>
</dbReference>
<dbReference type="Proteomes" id="UP000478682">
    <property type="component" value="Unassembled WGS sequence"/>
</dbReference>
<evidence type="ECO:0000313" key="82">
    <source>
        <dbReference type="Proteomes" id="UP000522199"/>
    </source>
</evidence>
<dbReference type="Proteomes" id="UP000423131">
    <property type="component" value="Unassembled WGS sequence"/>
</dbReference>
<reference evidence="50 75" key="4">
    <citation type="submission" date="2018-04" db="EMBL/GenBank/DDBJ databases">
        <title>Genome Analysis of a Prevalent Clone of Listeria monocytogenes Sequence Type 87 in China.</title>
        <authorList>
            <person name="Wang Y."/>
        </authorList>
    </citation>
    <scope>NUCLEOTIDE SEQUENCE [LARGE SCALE GENOMIC DNA]</scope>
    <source>
        <strain evidence="50 75">ICDC_LM1523</strain>
    </source>
</reference>
<evidence type="ECO:0000313" key="44">
    <source>
        <dbReference type="EMBL" id="HAB8398964.1"/>
    </source>
</evidence>
<evidence type="ECO:0000313" key="77">
    <source>
        <dbReference type="Proteomes" id="UP000467536"/>
    </source>
</evidence>
<evidence type="ECO:0000313" key="66">
    <source>
        <dbReference type="Proteomes" id="UP000376505"/>
    </source>
</evidence>
<evidence type="ECO:0000313" key="64">
    <source>
        <dbReference type="Proteomes" id="UP000365297"/>
    </source>
</evidence>
<proteinExistence type="inferred from homology"/>
<dbReference type="EMBL" id="QDAY01000003">
    <property type="protein sequence ID" value="KAA9448996.1"/>
    <property type="molecule type" value="Genomic_DNA"/>
</dbReference>
<evidence type="ECO:0000313" key="33">
    <source>
        <dbReference type="EMBL" id="ECB9473476.1"/>
    </source>
</evidence>
<evidence type="ECO:0000313" key="56">
    <source>
        <dbReference type="Proteomes" id="UP000336166"/>
    </source>
</evidence>
<dbReference type="Proteomes" id="UP000549379">
    <property type="component" value="Unassembled WGS sequence"/>
</dbReference>
<dbReference type="EMBL" id="AAAREG010000005">
    <property type="protein sequence ID" value="EAE2354315.1"/>
    <property type="molecule type" value="Genomic_DNA"/>
</dbReference>
<dbReference type="EMBL" id="AAIAJJ010000004">
    <property type="protein sequence ID" value="ECC1556846.1"/>
    <property type="molecule type" value="Genomic_DNA"/>
</dbReference>
<dbReference type="EMBL" id="AABGUK010000003">
    <property type="protein sequence ID" value="EAH4242067.1"/>
    <property type="molecule type" value="Genomic_DNA"/>
</dbReference>
<evidence type="ECO:0000313" key="61">
    <source>
        <dbReference type="Proteomes" id="UP000354255"/>
    </source>
</evidence>
<feature type="binding site" evidence="5">
    <location>
        <position position="264"/>
    </location>
    <ligand>
        <name>pyridoxal 5'-phosphate</name>
        <dbReference type="ChEBI" id="CHEBI:597326"/>
    </ligand>
</feature>
<evidence type="ECO:0000313" key="12">
    <source>
        <dbReference type="EMBL" id="EAD5772839.1"/>
    </source>
</evidence>
<dbReference type="EMBL" id="DAAIHR010000009">
    <property type="protein sequence ID" value="HAB8398964.1"/>
    <property type="molecule type" value="Genomic_DNA"/>
</dbReference>
<dbReference type="InterPro" id="IPR015422">
    <property type="entry name" value="PyrdxlP-dep_Trfase_small"/>
</dbReference>
<dbReference type="Proteomes" id="UP000478704">
    <property type="component" value="Unassembled WGS sequence"/>
</dbReference>
<dbReference type="EMBL" id="AABAWE010000004">
    <property type="protein sequence ID" value="EAG2087348.1"/>
    <property type="molecule type" value="Genomic_DNA"/>
</dbReference>
<dbReference type="InterPro" id="IPR015421">
    <property type="entry name" value="PyrdxlP-dep_Trfase_major"/>
</dbReference>
<dbReference type="Proteomes" id="UP000527632">
    <property type="component" value="Unassembled WGS sequence"/>
</dbReference>
<comment type="caution">
    <text evidence="6">The sequence shown here is derived from an EMBL/GenBank/DDBJ whole genome shotgun (WGS) entry which is preliminary data.</text>
</comment>
<dbReference type="KEGG" id="lmv:Y193_07760"/>
<evidence type="ECO:0000313" key="74">
    <source>
        <dbReference type="Proteomes" id="UP000455569"/>
    </source>
</evidence>
<evidence type="ECO:0000313" key="93">
    <source>
        <dbReference type="Proteomes" id="UP000840197"/>
    </source>
</evidence>
<evidence type="ECO:0000313" key="55">
    <source>
        <dbReference type="Proteomes" id="UP000331186"/>
    </source>
</evidence>
<dbReference type="Proteomes" id="UP000525850">
    <property type="component" value="Unassembled WGS sequence"/>
</dbReference>
<evidence type="ECO:0000313" key="70">
    <source>
        <dbReference type="Proteomes" id="UP000403352"/>
    </source>
</evidence>
<evidence type="ECO:0000313" key="37">
    <source>
        <dbReference type="EMBL" id="ECY6544616.1"/>
    </source>
</evidence>
<evidence type="ECO:0000313" key="91">
    <source>
        <dbReference type="Proteomes" id="UP000549379"/>
    </source>
</evidence>
<evidence type="ECO:0000313" key="52">
    <source>
        <dbReference type="EMBL" id="OET52470.1"/>
    </source>
</evidence>
<dbReference type="EMBL" id="AABBHO010000023">
    <property type="protein sequence ID" value="EAG2997412.1"/>
    <property type="molecule type" value="Genomic_DNA"/>
</dbReference>
<evidence type="ECO:0000313" key="67">
    <source>
        <dbReference type="Proteomes" id="UP000379076"/>
    </source>
</evidence>
<evidence type="ECO:0000313" key="11">
    <source>
        <dbReference type="EMBL" id="EAD1184861.1"/>
    </source>
</evidence>